<dbReference type="OrthoDB" id="10262843at2759"/>
<dbReference type="InterPro" id="IPR036412">
    <property type="entry name" value="HAD-like_sf"/>
</dbReference>
<feature type="compositionally biased region" description="Basic and acidic residues" evidence="4">
    <location>
        <begin position="546"/>
        <end position="560"/>
    </location>
</feature>
<dbReference type="AlphaFoldDB" id="A0A0C2DD79"/>
<dbReference type="SUPFAM" id="SSF54909">
    <property type="entry name" value="Dimeric alpha+beta barrel"/>
    <property type="match status" value="2"/>
</dbReference>
<evidence type="ECO:0000256" key="2">
    <source>
        <dbReference type="ARBA" id="ARBA00023125"/>
    </source>
</evidence>
<evidence type="ECO:0000313" key="7">
    <source>
        <dbReference type="EMBL" id="KIH60352.1"/>
    </source>
</evidence>
<evidence type="ECO:0000256" key="1">
    <source>
        <dbReference type="ARBA" id="ARBA00005291"/>
    </source>
</evidence>
<accession>A0A0C2DD79</accession>
<dbReference type="Proteomes" id="UP000054047">
    <property type="component" value="Unassembled WGS sequence"/>
</dbReference>
<dbReference type="Pfam" id="PF13242">
    <property type="entry name" value="Hydrolase_like"/>
    <property type="match status" value="1"/>
</dbReference>
<dbReference type="Gene3D" id="3.30.70.100">
    <property type="match status" value="2"/>
</dbReference>
<dbReference type="InterPro" id="IPR011008">
    <property type="entry name" value="Dimeric_a/b-barrel"/>
</dbReference>
<keyword evidence="8" id="KW-1185">Reference proteome</keyword>
<dbReference type="NCBIfam" id="TIGR00621">
    <property type="entry name" value="ssb"/>
    <property type="match status" value="1"/>
</dbReference>
<evidence type="ECO:0000259" key="6">
    <source>
        <dbReference type="Pfam" id="PF07978"/>
    </source>
</evidence>
<feature type="signal peptide" evidence="5">
    <location>
        <begin position="1"/>
        <end position="15"/>
    </location>
</feature>
<dbReference type="PROSITE" id="PS50935">
    <property type="entry name" value="SSB"/>
    <property type="match status" value="1"/>
</dbReference>
<name>A0A0C2DD79_9BILA</name>
<dbReference type="Gene3D" id="2.40.50.140">
    <property type="entry name" value="Nucleic acid-binding proteins"/>
    <property type="match status" value="1"/>
</dbReference>
<dbReference type="PANTHER" id="PTHR21017:SF17">
    <property type="entry name" value="PROTEIN NIPSNAP"/>
    <property type="match status" value="1"/>
</dbReference>
<keyword evidence="2 3" id="KW-0238">DNA-binding</keyword>
<dbReference type="InterPro" id="IPR023214">
    <property type="entry name" value="HAD_sf"/>
</dbReference>
<dbReference type="SUPFAM" id="SSF56784">
    <property type="entry name" value="HAD-like"/>
    <property type="match status" value="1"/>
</dbReference>
<dbReference type="Pfam" id="PF07978">
    <property type="entry name" value="NIPSNAP"/>
    <property type="match status" value="1"/>
</dbReference>
<dbReference type="GO" id="GO:0003697">
    <property type="term" value="F:single-stranded DNA binding"/>
    <property type="evidence" value="ECO:0007669"/>
    <property type="project" value="InterPro"/>
</dbReference>
<dbReference type="GO" id="GO:0005739">
    <property type="term" value="C:mitochondrion"/>
    <property type="evidence" value="ECO:0007669"/>
    <property type="project" value="TreeGrafter"/>
</dbReference>
<dbReference type="Pfam" id="PF13344">
    <property type="entry name" value="Hydrolase_6"/>
    <property type="match status" value="1"/>
</dbReference>
<dbReference type="Gene3D" id="3.40.50.1000">
    <property type="entry name" value="HAD superfamily/HAD-like"/>
    <property type="match status" value="2"/>
</dbReference>
<protein>
    <submittedName>
        <fullName evidence="7">Single-strand binding family protein</fullName>
    </submittedName>
</protein>
<sequence>MRLLSTIVLFANAAALPPLPSMTQTMLRTTSCVSRLVSRTLSFSAARAAEQPTKKEVEALFAENPQERRGNAYSMNRVEIVGGVANDPIFKTAKNDRPYTILNVITNSRLRLASGEFRDQSERHTITAFGRTAEFVAKNIKKGQRVLVNGRLHYTRGQLDDQGVRSPRQTHIHADTVQPLAPRGQRVLVNGRLHYTGGQLDDQGVRSPRQTHIHADTVQPLARRGGMNRAGVFLLACVPRQTNIVRQNISKSIKCCTASMAPTAISREDVLKNDTFLFDADGVLWTGEIPIPGAIDFVTTLLKSGKRVFIISNNSTKTPEQYLAKIERVGFKGITREQLITPAIVLAMYFKDRPEYAGQPIYLMGVDNLKKTLETIGGVRCFGSGPDVFSGTDQDFIYNFDMSVIPKAVVCSYDCHLSYMKIMKAATFLKREEVEFLATNEDYTFPGPNPNIVVPGAGAVSSTVRAVSGRIPTVFGKPHKPIDPSKTVMFGDRLDTDIKFANDNGFTSCLMLTGVNTLDDVKKAEQRGEKELVPKHTFSTTNVAWKSEDGKDESGEKSDQPLKQQGWISKLLTGQQMDPSGWQKQSHSSLLSTSEHIYEFATHNYRPGEKEKYLEAFGKYKQEVNSKLPSVALIGSWTVSYGRTRDQAVHLWRHTNGYKDVDSSIEMHSSAGAVSAADAEVAKLCGRRKNIIVKSFSYWREPEQRPPSHVYDLRSYVLTPGSMIEWANAWAKGITFRRDANQDVGGFFAQVGQLYIVYHIWAYPSMCARNETRHATWAKPGWDATVAYTGNFLCITVLFSYEFDFPENISYLCRLWLWTLFSDVFAH</sequence>
<dbReference type="EMBL" id="KN731035">
    <property type="protein sequence ID" value="KIH60352.1"/>
    <property type="molecule type" value="Genomic_DNA"/>
</dbReference>
<dbReference type="InterPro" id="IPR006357">
    <property type="entry name" value="HAD-SF_hydro_IIA"/>
</dbReference>
<dbReference type="GO" id="GO:0006260">
    <property type="term" value="P:DNA replication"/>
    <property type="evidence" value="ECO:0007669"/>
    <property type="project" value="InterPro"/>
</dbReference>
<dbReference type="CDD" id="cd04496">
    <property type="entry name" value="SSB_OBF"/>
    <property type="match status" value="1"/>
</dbReference>
<gene>
    <name evidence="7" type="ORF">ANCDUO_09400</name>
</gene>
<dbReference type="InterPro" id="IPR012340">
    <property type="entry name" value="NA-bd_OB-fold"/>
</dbReference>
<proteinExistence type="inferred from homology"/>
<dbReference type="NCBIfam" id="TIGR01460">
    <property type="entry name" value="HAD-SF-IIA"/>
    <property type="match status" value="1"/>
</dbReference>
<dbReference type="Pfam" id="PF00436">
    <property type="entry name" value="SSB"/>
    <property type="match status" value="1"/>
</dbReference>
<dbReference type="InterPro" id="IPR012577">
    <property type="entry name" value="NIPSNAP"/>
</dbReference>
<dbReference type="GO" id="GO:0000423">
    <property type="term" value="P:mitophagy"/>
    <property type="evidence" value="ECO:0007669"/>
    <property type="project" value="UniProtKB-ARBA"/>
</dbReference>
<evidence type="ECO:0000256" key="3">
    <source>
        <dbReference type="PROSITE-ProRule" id="PRU00252"/>
    </source>
</evidence>
<evidence type="ECO:0000313" key="8">
    <source>
        <dbReference type="Proteomes" id="UP000054047"/>
    </source>
</evidence>
<evidence type="ECO:0000256" key="4">
    <source>
        <dbReference type="SAM" id="MobiDB-lite"/>
    </source>
</evidence>
<organism evidence="7 8">
    <name type="scientific">Ancylostoma duodenale</name>
    <dbReference type="NCBI Taxonomy" id="51022"/>
    <lineage>
        <taxon>Eukaryota</taxon>
        <taxon>Metazoa</taxon>
        <taxon>Ecdysozoa</taxon>
        <taxon>Nematoda</taxon>
        <taxon>Chromadorea</taxon>
        <taxon>Rhabditida</taxon>
        <taxon>Rhabditina</taxon>
        <taxon>Rhabditomorpha</taxon>
        <taxon>Strongyloidea</taxon>
        <taxon>Ancylostomatidae</taxon>
        <taxon>Ancylostomatinae</taxon>
        <taxon>Ancylostoma</taxon>
    </lineage>
</organism>
<dbReference type="InterPro" id="IPR011344">
    <property type="entry name" value="ssDNA-bd"/>
</dbReference>
<feature type="chain" id="PRO_5012249418" evidence="5">
    <location>
        <begin position="16"/>
        <end position="827"/>
    </location>
</feature>
<reference evidence="7 8" key="1">
    <citation type="submission" date="2013-12" db="EMBL/GenBank/DDBJ databases">
        <title>Draft genome of the parsitic nematode Ancylostoma duodenale.</title>
        <authorList>
            <person name="Mitreva M."/>
        </authorList>
    </citation>
    <scope>NUCLEOTIDE SEQUENCE [LARGE SCALE GENOMIC DNA]</scope>
    <source>
        <strain evidence="7 8">Zhejiang</strain>
    </source>
</reference>
<dbReference type="PANTHER" id="PTHR21017">
    <property type="entry name" value="NIPSNAP-RELATED"/>
    <property type="match status" value="1"/>
</dbReference>
<feature type="region of interest" description="Disordered" evidence="4">
    <location>
        <begin position="541"/>
        <end position="564"/>
    </location>
</feature>
<evidence type="ECO:0000256" key="5">
    <source>
        <dbReference type="SAM" id="SignalP"/>
    </source>
</evidence>
<dbReference type="InterPro" id="IPR051557">
    <property type="entry name" value="NipSnap_domain"/>
</dbReference>
<keyword evidence="5" id="KW-0732">Signal</keyword>
<comment type="similarity">
    <text evidence="1">Belongs to the NipSnap family.</text>
</comment>
<dbReference type="SUPFAM" id="SSF50249">
    <property type="entry name" value="Nucleic acid-binding proteins"/>
    <property type="match status" value="1"/>
</dbReference>
<feature type="domain" description="NIPSNAP" evidence="6">
    <location>
        <begin position="711"/>
        <end position="791"/>
    </location>
</feature>
<dbReference type="InterPro" id="IPR000424">
    <property type="entry name" value="Primosome_PriB/ssb"/>
</dbReference>